<organism evidence="1 2">
    <name type="scientific">Hymenobacter lapidiphilus</name>
    <dbReference type="NCBI Taxonomy" id="2608003"/>
    <lineage>
        <taxon>Bacteria</taxon>
        <taxon>Pseudomonadati</taxon>
        <taxon>Bacteroidota</taxon>
        <taxon>Cytophagia</taxon>
        <taxon>Cytophagales</taxon>
        <taxon>Hymenobacteraceae</taxon>
        <taxon>Hymenobacter</taxon>
    </lineage>
</organism>
<name>A0A7Y7U769_9BACT</name>
<dbReference type="RefSeq" id="WP_176909954.1">
    <property type="nucleotide sequence ID" value="NZ_JABKAU010000049.1"/>
</dbReference>
<sequence length="142" mass="15820">MFINRVFVSCCVILLTSCGEDGDGANGVYSSAALVSSKGDTVFVKSYNWGITSDSQISIVADNNRPIGWDDQGQPGMVKGLDPFQYRFAHDTLTLYTRSPLPPFAIRCPSIVVQYQLVDNSRYMPFYEPLGNSTYHRVPEQH</sequence>
<keyword evidence="2" id="KW-1185">Reference proteome</keyword>
<dbReference type="AlphaFoldDB" id="A0A7Y7U769"/>
<evidence type="ECO:0000313" key="1">
    <source>
        <dbReference type="EMBL" id="NVO33117.1"/>
    </source>
</evidence>
<evidence type="ECO:0000313" key="2">
    <source>
        <dbReference type="Proteomes" id="UP000565521"/>
    </source>
</evidence>
<protein>
    <recommendedName>
        <fullName evidence="3">Lipoprotein</fullName>
    </recommendedName>
</protein>
<comment type="caution">
    <text evidence="1">The sequence shown here is derived from an EMBL/GenBank/DDBJ whole genome shotgun (WGS) entry which is preliminary data.</text>
</comment>
<accession>A0A7Y7U769</accession>
<reference evidence="1 2" key="1">
    <citation type="submission" date="2020-05" db="EMBL/GenBank/DDBJ databases">
        <title>Hymenobacter terrestris sp. nov. and Hymenobacter lapidiphilus sp. nov., isolated from regoliths in Antarctica.</title>
        <authorList>
            <person name="Sedlacek I."/>
            <person name="Pantucek R."/>
            <person name="Zeman M."/>
            <person name="Holochova P."/>
            <person name="Kralova S."/>
            <person name="Stankova E."/>
            <person name="Sedo O."/>
            <person name="Micenkova L."/>
            <person name="Svec P."/>
            <person name="Gupta V."/>
            <person name="Sood U."/>
            <person name="Korpole U.S."/>
            <person name="Lal R."/>
        </authorList>
    </citation>
    <scope>NUCLEOTIDE SEQUENCE [LARGE SCALE GENOMIC DNA]</scope>
    <source>
        <strain evidence="1 2">P5342</strain>
    </source>
</reference>
<gene>
    <name evidence="1" type="ORF">HW554_18060</name>
</gene>
<evidence type="ECO:0008006" key="3">
    <source>
        <dbReference type="Google" id="ProtNLM"/>
    </source>
</evidence>
<proteinExistence type="predicted"/>
<dbReference type="Proteomes" id="UP000565521">
    <property type="component" value="Unassembled WGS sequence"/>
</dbReference>
<dbReference type="EMBL" id="JABKAU010000049">
    <property type="protein sequence ID" value="NVO33117.1"/>
    <property type="molecule type" value="Genomic_DNA"/>
</dbReference>
<dbReference type="PROSITE" id="PS51257">
    <property type="entry name" value="PROKAR_LIPOPROTEIN"/>
    <property type="match status" value="1"/>
</dbReference>